<evidence type="ECO:0000256" key="2">
    <source>
        <dbReference type="ARBA" id="ARBA00023125"/>
    </source>
</evidence>
<keyword evidence="1" id="KW-0805">Transcription regulation</keyword>
<organism evidence="5 6">
    <name type="scientific">Alteromonas marina</name>
    <dbReference type="NCBI Taxonomy" id="203795"/>
    <lineage>
        <taxon>Bacteria</taxon>
        <taxon>Pseudomonadati</taxon>
        <taxon>Pseudomonadota</taxon>
        <taxon>Gammaproteobacteria</taxon>
        <taxon>Alteromonadales</taxon>
        <taxon>Alteromonadaceae</taxon>
        <taxon>Alteromonas/Salinimonas group</taxon>
        <taxon>Alteromonas</taxon>
    </lineage>
</organism>
<keyword evidence="6" id="KW-1185">Reference proteome</keyword>
<dbReference type="GO" id="GO:0000976">
    <property type="term" value="F:transcription cis-regulatory region binding"/>
    <property type="evidence" value="ECO:0007669"/>
    <property type="project" value="TreeGrafter"/>
</dbReference>
<dbReference type="RefSeq" id="WP_039223398.1">
    <property type="nucleotide sequence ID" value="NZ_JWLW01000066.1"/>
</dbReference>
<dbReference type="SUPFAM" id="SSF46689">
    <property type="entry name" value="Homeodomain-like"/>
    <property type="match status" value="1"/>
</dbReference>
<dbReference type="InterPro" id="IPR009057">
    <property type="entry name" value="Homeodomain-like_sf"/>
</dbReference>
<dbReference type="Pfam" id="PF12625">
    <property type="entry name" value="Arabinose_bd"/>
    <property type="match status" value="1"/>
</dbReference>
<protein>
    <recommendedName>
        <fullName evidence="4">HTH araC/xylS-type domain-containing protein</fullName>
    </recommendedName>
</protein>
<proteinExistence type="predicted"/>
<dbReference type="AlphaFoldDB" id="A0A0B3Y749"/>
<dbReference type="Gene3D" id="1.10.10.60">
    <property type="entry name" value="Homeodomain-like"/>
    <property type="match status" value="1"/>
</dbReference>
<dbReference type="GO" id="GO:0005829">
    <property type="term" value="C:cytosol"/>
    <property type="evidence" value="ECO:0007669"/>
    <property type="project" value="TreeGrafter"/>
</dbReference>
<dbReference type="EMBL" id="JWLW01000066">
    <property type="protein sequence ID" value="KHT44621.1"/>
    <property type="molecule type" value="Genomic_DNA"/>
</dbReference>
<dbReference type="PRINTS" id="PR00032">
    <property type="entry name" value="HTHARAC"/>
</dbReference>
<name>A0A0B3Y749_9ALTE</name>
<evidence type="ECO:0000313" key="6">
    <source>
        <dbReference type="Proteomes" id="UP000031197"/>
    </source>
</evidence>
<evidence type="ECO:0000256" key="1">
    <source>
        <dbReference type="ARBA" id="ARBA00023015"/>
    </source>
</evidence>
<keyword evidence="3" id="KW-0804">Transcription</keyword>
<sequence>MKKKQSLQKAALQHLFAGYEKHGLSIKALFTELGYDAEDFEEASFRLPSEKLGKLVRLAAIKLNDETIGFFERPTKLGGVKVGVLYALRGKTLRDAYFRLFKYLMLLHDDLDIKLVESGEEANIVINIKREESDADMLVYITLMLFVFRWSSWVTNHRISLNRLNFSGKKSTYSHDLDSAFPCRHYYERPQTELSIHRSDLELPVTQKEESVTPFINSLSNLLINRMSDASITAQIKRMLRECDNLENLPLKKVADDLNKSPQTVRRYLAQENTSFAALKESVRKDIATYHLTQKDTSIKNIAYLVGFSEPSAFIRAFKKWTGLTPGEWRERQ</sequence>
<dbReference type="Proteomes" id="UP000031197">
    <property type="component" value="Unassembled WGS sequence"/>
</dbReference>
<keyword evidence="2" id="KW-0238">DNA-binding</keyword>
<reference evidence="5 6" key="1">
    <citation type="submission" date="2014-12" db="EMBL/GenBank/DDBJ databases">
        <title>Genome sequencing of Alteromonas marina AD001.</title>
        <authorList>
            <person name="Adrian T.G.S."/>
            <person name="Chan K.G."/>
        </authorList>
    </citation>
    <scope>NUCLEOTIDE SEQUENCE [LARGE SCALE GENOMIC DNA]</scope>
    <source>
        <strain evidence="5 6">AD001</strain>
    </source>
</reference>
<dbReference type="InterPro" id="IPR020449">
    <property type="entry name" value="Tscrpt_reg_AraC-type_HTH"/>
</dbReference>
<dbReference type="Pfam" id="PF12833">
    <property type="entry name" value="HTH_18"/>
    <property type="match status" value="1"/>
</dbReference>
<dbReference type="InterPro" id="IPR032687">
    <property type="entry name" value="AraC-type_N"/>
</dbReference>
<dbReference type="PANTHER" id="PTHR47894:SF1">
    <property type="entry name" value="HTH-TYPE TRANSCRIPTIONAL REGULATOR VQSM"/>
    <property type="match status" value="1"/>
</dbReference>
<gene>
    <name evidence="5" type="ORF">RJ41_17335</name>
</gene>
<dbReference type="GO" id="GO:0003700">
    <property type="term" value="F:DNA-binding transcription factor activity"/>
    <property type="evidence" value="ECO:0007669"/>
    <property type="project" value="InterPro"/>
</dbReference>
<dbReference type="SMART" id="SM00342">
    <property type="entry name" value="HTH_ARAC"/>
    <property type="match status" value="1"/>
</dbReference>
<evidence type="ECO:0000313" key="5">
    <source>
        <dbReference type="EMBL" id="KHT44621.1"/>
    </source>
</evidence>
<feature type="domain" description="HTH araC/xylS-type" evidence="4">
    <location>
        <begin position="230"/>
        <end position="332"/>
    </location>
</feature>
<dbReference type="PANTHER" id="PTHR47894">
    <property type="entry name" value="HTH-TYPE TRANSCRIPTIONAL REGULATOR GADX"/>
    <property type="match status" value="1"/>
</dbReference>
<dbReference type="InterPro" id="IPR018060">
    <property type="entry name" value="HTH_AraC"/>
</dbReference>
<dbReference type="OrthoDB" id="6816069at2"/>
<dbReference type="PROSITE" id="PS01124">
    <property type="entry name" value="HTH_ARAC_FAMILY_2"/>
    <property type="match status" value="1"/>
</dbReference>
<comment type="caution">
    <text evidence="5">The sequence shown here is derived from an EMBL/GenBank/DDBJ whole genome shotgun (WGS) entry which is preliminary data.</text>
</comment>
<accession>A0A0B3Y749</accession>
<evidence type="ECO:0000256" key="3">
    <source>
        <dbReference type="ARBA" id="ARBA00023163"/>
    </source>
</evidence>
<evidence type="ECO:0000259" key="4">
    <source>
        <dbReference type="PROSITE" id="PS01124"/>
    </source>
</evidence>